<dbReference type="EMBL" id="AMZN01000006">
    <property type="protein sequence ID" value="ELR73351.1"/>
    <property type="molecule type" value="Genomic_DNA"/>
</dbReference>
<feature type="region of interest" description="Disordered" evidence="1">
    <location>
        <begin position="293"/>
        <end position="352"/>
    </location>
</feature>
<dbReference type="AlphaFoldDB" id="L8JWD9"/>
<dbReference type="SUPFAM" id="SSF110997">
    <property type="entry name" value="Sporulation related repeat"/>
    <property type="match status" value="1"/>
</dbReference>
<feature type="chain" id="PRO_5003994103" description="SPOR domain-containing protein" evidence="2">
    <location>
        <begin position="20"/>
        <end position="457"/>
    </location>
</feature>
<dbReference type="RefSeq" id="WP_009577932.1">
    <property type="nucleotide sequence ID" value="NZ_AMZN01000006.1"/>
</dbReference>
<dbReference type="NCBIfam" id="TIGR03519">
    <property type="entry name" value="T9SS_PorP_fam"/>
    <property type="match status" value="1"/>
</dbReference>
<dbReference type="GO" id="GO:0042834">
    <property type="term" value="F:peptidoglycan binding"/>
    <property type="evidence" value="ECO:0007669"/>
    <property type="project" value="InterPro"/>
</dbReference>
<dbReference type="Gene3D" id="3.30.70.1070">
    <property type="entry name" value="Sporulation related repeat"/>
    <property type="match status" value="1"/>
</dbReference>
<evidence type="ECO:0000256" key="2">
    <source>
        <dbReference type="SAM" id="SignalP"/>
    </source>
</evidence>
<keyword evidence="5" id="KW-1185">Reference proteome</keyword>
<evidence type="ECO:0000313" key="4">
    <source>
        <dbReference type="EMBL" id="ELR73351.1"/>
    </source>
</evidence>
<dbReference type="InterPro" id="IPR036680">
    <property type="entry name" value="SPOR-like_sf"/>
</dbReference>
<accession>L8JWD9</accession>
<reference evidence="4 5" key="1">
    <citation type="submission" date="2012-12" db="EMBL/GenBank/DDBJ databases">
        <title>Genome assembly of Fulvivirga imtechensis AK7.</title>
        <authorList>
            <person name="Nupur N."/>
            <person name="Khatri I."/>
            <person name="Kumar R."/>
            <person name="Subramanian S."/>
            <person name="Pinnaka A."/>
        </authorList>
    </citation>
    <scope>NUCLEOTIDE SEQUENCE [LARGE SCALE GENOMIC DNA]</scope>
    <source>
        <strain evidence="4 5">AK7</strain>
    </source>
</reference>
<evidence type="ECO:0000256" key="1">
    <source>
        <dbReference type="SAM" id="MobiDB-lite"/>
    </source>
</evidence>
<gene>
    <name evidence="4" type="ORF">C900_04203</name>
</gene>
<dbReference type="Proteomes" id="UP000011135">
    <property type="component" value="Unassembled WGS sequence"/>
</dbReference>
<proteinExistence type="predicted"/>
<dbReference type="STRING" id="1237149.C900_04203"/>
<dbReference type="eggNOG" id="COG3109">
    <property type="taxonomic scope" value="Bacteria"/>
</dbReference>
<dbReference type="PROSITE" id="PS51724">
    <property type="entry name" value="SPOR"/>
    <property type="match status" value="1"/>
</dbReference>
<dbReference type="OrthoDB" id="978914at2"/>
<protein>
    <recommendedName>
        <fullName evidence="3">SPOR domain-containing protein</fullName>
    </recommendedName>
</protein>
<comment type="caution">
    <text evidence="4">The sequence shown here is derived from an EMBL/GenBank/DDBJ whole genome shotgun (WGS) entry which is preliminary data.</text>
</comment>
<dbReference type="Pfam" id="PF11751">
    <property type="entry name" value="PorP_SprF"/>
    <property type="match status" value="1"/>
</dbReference>
<sequence length="457" mass="51581">MKRTLALLLITFVCTLASGQQMPVYNQFFFNPALYNPSFIGQSGYTEANVNHRQQWVGVEGAPVTTNINFQVPLSRKLALGAVLYSDTRGLLSTYETSAGLSYGVELSRMSRLSFGLTVGVGRNDIDFVITDRALTNTLDKSYYMAGQFGMSLNIEKLTLGFSLPRLVESKFLQEYHFEELGIEATKITFSSLGYKFDLGPRVQLEPVVFYQTDEKSKNQLGGLAVLTYDNLIWIGGSYKQDVGANAFLGLNVNNFLKVGYSYEFAPEVVTGFGNGTHEFQLGIRLGKKNKRESIIPSPTSKPKKPQVEENAIAEPEEEDEEEETVTEVEDKEVEEPEQTFIEEEYEEEGPDEVIPITEPADEPIIKTEKTDPVAGMKPGYYVVVGAYRSKQNAESYIKNLRSYGYEALSGYSPQRELNYVYIRFSEDRTTAIEARNQIRKISRFEFKDAWILQVER</sequence>
<evidence type="ECO:0000313" key="5">
    <source>
        <dbReference type="Proteomes" id="UP000011135"/>
    </source>
</evidence>
<keyword evidence="2" id="KW-0732">Signal</keyword>
<organism evidence="4 5">
    <name type="scientific">Fulvivirga imtechensis AK7</name>
    <dbReference type="NCBI Taxonomy" id="1237149"/>
    <lineage>
        <taxon>Bacteria</taxon>
        <taxon>Pseudomonadati</taxon>
        <taxon>Bacteroidota</taxon>
        <taxon>Cytophagia</taxon>
        <taxon>Cytophagales</taxon>
        <taxon>Fulvivirgaceae</taxon>
        <taxon>Fulvivirga</taxon>
    </lineage>
</organism>
<name>L8JWD9_9BACT</name>
<feature type="domain" description="SPOR" evidence="3">
    <location>
        <begin position="375"/>
        <end position="454"/>
    </location>
</feature>
<dbReference type="InterPro" id="IPR007730">
    <property type="entry name" value="SPOR-like_dom"/>
</dbReference>
<feature type="compositionally biased region" description="Acidic residues" evidence="1">
    <location>
        <begin position="315"/>
        <end position="352"/>
    </location>
</feature>
<evidence type="ECO:0000259" key="3">
    <source>
        <dbReference type="PROSITE" id="PS51724"/>
    </source>
</evidence>
<dbReference type="InterPro" id="IPR019861">
    <property type="entry name" value="PorP/SprF_Bacteroidetes"/>
</dbReference>
<dbReference type="Pfam" id="PF05036">
    <property type="entry name" value="SPOR"/>
    <property type="match status" value="1"/>
</dbReference>
<feature type="signal peptide" evidence="2">
    <location>
        <begin position="1"/>
        <end position="19"/>
    </location>
</feature>